<reference evidence="1 2" key="1">
    <citation type="submission" date="2014-01" db="EMBL/GenBank/DDBJ databases">
        <title>Sulfitobacter donghicola JCM 14565 Genome Sequencing.</title>
        <authorList>
            <person name="Lai Q."/>
            <person name="Hong Z."/>
        </authorList>
    </citation>
    <scope>NUCLEOTIDE SEQUENCE [LARGE SCALE GENOMIC DNA]</scope>
    <source>
        <strain evidence="1 2">JCM 14565</strain>
    </source>
</reference>
<dbReference type="AlphaFoldDB" id="A0A073IH47"/>
<sequence length="35" mass="3373">MGAFIGAQLRSAKGGSGAFAEKSLGEAGALSFVGE</sequence>
<evidence type="ECO:0000313" key="1">
    <source>
        <dbReference type="EMBL" id="KEJ89653.1"/>
    </source>
</evidence>
<dbReference type="Proteomes" id="UP000027734">
    <property type="component" value="Unassembled WGS sequence"/>
</dbReference>
<dbReference type="STRING" id="1300350.Z948_2972"/>
<accession>A0A073IH47</accession>
<evidence type="ECO:0000313" key="2">
    <source>
        <dbReference type="Proteomes" id="UP000027734"/>
    </source>
</evidence>
<protein>
    <submittedName>
        <fullName evidence="1">Uncharacterized protein</fullName>
    </submittedName>
</protein>
<keyword evidence="2" id="KW-1185">Reference proteome</keyword>
<comment type="caution">
    <text evidence="1">The sequence shown here is derived from an EMBL/GenBank/DDBJ whole genome shotgun (WGS) entry which is preliminary data.</text>
</comment>
<dbReference type="EMBL" id="JAMC01000003">
    <property type="protein sequence ID" value="KEJ89653.1"/>
    <property type="molecule type" value="Genomic_DNA"/>
</dbReference>
<name>A0A073IH47_9RHOB</name>
<proteinExistence type="predicted"/>
<gene>
    <name evidence="1" type="ORF">DSW25_10425</name>
</gene>
<organism evidence="1 2">
    <name type="scientific">Sulfitobacter donghicola DSW-25 = KCTC 12864 = JCM 14565</name>
    <dbReference type="NCBI Taxonomy" id="1300350"/>
    <lineage>
        <taxon>Bacteria</taxon>
        <taxon>Pseudomonadati</taxon>
        <taxon>Pseudomonadota</taxon>
        <taxon>Alphaproteobacteria</taxon>
        <taxon>Rhodobacterales</taxon>
        <taxon>Roseobacteraceae</taxon>
        <taxon>Sulfitobacter</taxon>
    </lineage>
</organism>